<protein>
    <submittedName>
        <fullName evidence="4">SCO family protein</fullName>
    </submittedName>
</protein>
<dbReference type="PROSITE" id="PS51257">
    <property type="entry name" value="PROKAR_LIPOPROTEIN"/>
    <property type="match status" value="1"/>
</dbReference>
<accession>A0A9D7XUY6</accession>
<keyword evidence="2" id="KW-0479">Metal-binding</keyword>
<reference evidence="4 5" key="1">
    <citation type="submission" date="2020-10" db="EMBL/GenBank/DDBJ databases">
        <title>Connecting structure to function with the recovery of over 1000 high-quality activated sludge metagenome-assembled genomes encoding full-length rRNA genes using long-read sequencing.</title>
        <authorList>
            <person name="Singleton C.M."/>
            <person name="Petriglieri F."/>
            <person name="Kristensen J.M."/>
            <person name="Kirkegaard R.H."/>
            <person name="Michaelsen T.Y."/>
            <person name="Andersen M.H."/>
            <person name="Karst S.M."/>
            <person name="Dueholm M.S."/>
            <person name="Nielsen P.H."/>
            <person name="Albertsen M."/>
        </authorList>
    </citation>
    <scope>NUCLEOTIDE SEQUENCE [LARGE SCALE GENOMIC DNA]</scope>
    <source>
        <strain evidence="4">Ribe_18-Q3-R11-54_MAXAC.273</strain>
    </source>
</reference>
<gene>
    <name evidence="4" type="ORF">IPP15_17710</name>
</gene>
<dbReference type="PANTHER" id="PTHR12151">
    <property type="entry name" value="ELECTRON TRANSPORT PROTIN SCO1/SENC FAMILY MEMBER"/>
    <property type="match status" value="1"/>
</dbReference>
<sequence length="216" mass="24679">MASRTSFMSKLTSAFILLCFIPFLFLSAGCKRENKALPILGNQDVVNGDTIRHIVPDYLLTDQDSQQIRISGYGNKIFLADFFFISCPSICPKVQKQMLRLYDKYKDDNRVMLLSHTIDQRHDSVTVLHRYAQNLGIDTGKWKFLTAEKDSIFYLADQYFVSVVDDPSAPKGFDHSGRIILLDKNRHVRGFCEGTDPESVTAFFSTVDRLLAEEYK</sequence>
<evidence type="ECO:0000313" key="4">
    <source>
        <dbReference type="EMBL" id="MBK9984177.1"/>
    </source>
</evidence>
<organism evidence="4 5">
    <name type="scientific">Candidatus Opimibacter skivensis</name>
    <dbReference type="NCBI Taxonomy" id="2982028"/>
    <lineage>
        <taxon>Bacteria</taxon>
        <taxon>Pseudomonadati</taxon>
        <taxon>Bacteroidota</taxon>
        <taxon>Saprospiria</taxon>
        <taxon>Saprospirales</taxon>
        <taxon>Saprospiraceae</taxon>
        <taxon>Candidatus Opimibacter</taxon>
    </lineage>
</organism>
<name>A0A9D7XUY6_9BACT</name>
<feature type="binding site" evidence="2">
    <location>
        <position position="87"/>
    </location>
    <ligand>
        <name>Cu cation</name>
        <dbReference type="ChEBI" id="CHEBI:23378"/>
    </ligand>
</feature>
<proteinExistence type="inferred from homology"/>
<dbReference type="AlphaFoldDB" id="A0A9D7XUY6"/>
<evidence type="ECO:0000313" key="5">
    <source>
        <dbReference type="Proteomes" id="UP000808337"/>
    </source>
</evidence>
<dbReference type="InterPro" id="IPR003782">
    <property type="entry name" value="SCO1/SenC"/>
</dbReference>
<dbReference type="CDD" id="cd02968">
    <property type="entry name" value="SCO"/>
    <property type="match status" value="1"/>
</dbReference>
<comment type="caution">
    <text evidence="4">The sequence shown here is derived from an EMBL/GenBank/DDBJ whole genome shotgun (WGS) entry which is preliminary data.</text>
</comment>
<dbReference type="PANTHER" id="PTHR12151:SF25">
    <property type="entry name" value="LINALOOL DEHYDRATASE_ISOMERASE DOMAIN-CONTAINING PROTEIN"/>
    <property type="match status" value="1"/>
</dbReference>
<keyword evidence="3" id="KW-1015">Disulfide bond</keyword>
<evidence type="ECO:0000256" key="1">
    <source>
        <dbReference type="ARBA" id="ARBA00010996"/>
    </source>
</evidence>
<dbReference type="Gene3D" id="3.40.30.10">
    <property type="entry name" value="Glutaredoxin"/>
    <property type="match status" value="1"/>
</dbReference>
<keyword evidence="2" id="KW-0186">Copper</keyword>
<dbReference type="EMBL" id="JADKGY010000029">
    <property type="protein sequence ID" value="MBK9984177.1"/>
    <property type="molecule type" value="Genomic_DNA"/>
</dbReference>
<dbReference type="SUPFAM" id="SSF52833">
    <property type="entry name" value="Thioredoxin-like"/>
    <property type="match status" value="1"/>
</dbReference>
<evidence type="ECO:0000256" key="2">
    <source>
        <dbReference type="PIRSR" id="PIRSR603782-1"/>
    </source>
</evidence>
<dbReference type="Pfam" id="PF02630">
    <property type="entry name" value="SCO1-SenC"/>
    <property type="match status" value="1"/>
</dbReference>
<feature type="binding site" evidence="2">
    <location>
        <position position="91"/>
    </location>
    <ligand>
        <name>Cu cation</name>
        <dbReference type="ChEBI" id="CHEBI:23378"/>
    </ligand>
</feature>
<comment type="similarity">
    <text evidence="1">Belongs to the SCO1/2 family.</text>
</comment>
<dbReference type="Proteomes" id="UP000808337">
    <property type="component" value="Unassembled WGS sequence"/>
</dbReference>
<dbReference type="GO" id="GO:0046872">
    <property type="term" value="F:metal ion binding"/>
    <property type="evidence" value="ECO:0007669"/>
    <property type="project" value="UniProtKB-KW"/>
</dbReference>
<feature type="binding site" evidence="2">
    <location>
        <position position="175"/>
    </location>
    <ligand>
        <name>Cu cation</name>
        <dbReference type="ChEBI" id="CHEBI:23378"/>
    </ligand>
</feature>
<dbReference type="InterPro" id="IPR036249">
    <property type="entry name" value="Thioredoxin-like_sf"/>
</dbReference>
<feature type="disulfide bond" description="Redox-active" evidence="3">
    <location>
        <begin position="87"/>
        <end position="91"/>
    </location>
</feature>
<evidence type="ECO:0000256" key="3">
    <source>
        <dbReference type="PIRSR" id="PIRSR603782-2"/>
    </source>
</evidence>